<dbReference type="AlphaFoldDB" id="A0A918XA31"/>
<evidence type="ECO:0000256" key="1">
    <source>
        <dbReference type="SAM" id="MobiDB-lite"/>
    </source>
</evidence>
<dbReference type="RefSeq" id="WP_189828629.1">
    <property type="nucleotide sequence ID" value="NZ_BMVC01000036.1"/>
</dbReference>
<feature type="region of interest" description="Disordered" evidence="1">
    <location>
        <begin position="58"/>
        <end position="83"/>
    </location>
</feature>
<name>A0A918XA31_9ACTN</name>
<reference evidence="2" key="1">
    <citation type="journal article" date="2014" name="Int. J. Syst. Evol. Microbiol.">
        <title>Complete genome sequence of Corynebacterium casei LMG S-19264T (=DSM 44701T), isolated from a smear-ripened cheese.</title>
        <authorList>
            <consortium name="US DOE Joint Genome Institute (JGI-PGF)"/>
            <person name="Walter F."/>
            <person name="Albersmeier A."/>
            <person name="Kalinowski J."/>
            <person name="Ruckert C."/>
        </authorList>
    </citation>
    <scope>NUCLEOTIDE SEQUENCE</scope>
    <source>
        <strain evidence="2">JCM 4637</strain>
    </source>
</reference>
<accession>A0A918XA31</accession>
<evidence type="ECO:0000313" key="3">
    <source>
        <dbReference type="Proteomes" id="UP000638353"/>
    </source>
</evidence>
<sequence length="83" mass="9621">MVVLLGICVVVLVLMGFSQPAWWLAAAVLVYLAVWYGKGSVHRADGQGGYGEYRARREQRDKWDRKYRRQHRGQHITPDRPPQ</sequence>
<gene>
    <name evidence="2" type="ORF">GCM10010334_83720</name>
</gene>
<dbReference type="EMBL" id="BMVC01000036">
    <property type="protein sequence ID" value="GHD19785.1"/>
    <property type="molecule type" value="Genomic_DNA"/>
</dbReference>
<organism evidence="2 3">
    <name type="scientific">Streptomyces finlayi</name>
    <dbReference type="NCBI Taxonomy" id="67296"/>
    <lineage>
        <taxon>Bacteria</taxon>
        <taxon>Bacillati</taxon>
        <taxon>Actinomycetota</taxon>
        <taxon>Actinomycetes</taxon>
        <taxon>Kitasatosporales</taxon>
        <taxon>Streptomycetaceae</taxon>
        <taxon>Streptomyces</taxon>
    </lineage>
</organism>
<protein>
    <submittedName>
        <fullName evidence="2">Uncharacterized protein</fullName>
    </submittedName>
</protein>
<evidence type="ECO:0000313" key="2">
    <source>
        <dbReference type="EMBL" id="GHD19785.1"/>
    </source>
</evidence>
<comment type="caution">
    <text evidence="2">The sequence shown here is derived from an EMBL/GenBank/DDBJ whole genome shotgun (WGS) entry which is preliminary data.</text>
</comment>
<proteinExistence type="predicted"/>
<reference evidence="2" key="2">
    <citation type="submission" date="2020-09" db="EMBL/GenBank/DDBJ databases">
        <authorList>
            <person name="Sun Q."/>
            <person name="Ohkuma M."/>
        </authorList>
    </citation>
    <scope>NUCLEOTIDE SEQUENCE</scope>
    <source>
        <strain evidence="2">JCM 4637</strain>
    </source>
</reference>
<feature type="compositionally biased region" description="Basic residues" evidence="1">
    <location>
        <begin position="65"/>
        <end position="74"/>
    </location>
</feature>
<dbReference type="Proteomes" id="UP000638353">
    <property type="component" value="Unassembled WGS sequence"/>
</dbReference>